<dbReference type="HOGENOM" id="CLU_955944_0_0_9"/>
<gene>
    <name evidence="3" type="ORF">B2K_24680</name>
</gene>
<evidence type="ECO:0000313" key="3">
    <source>
        <dbReference type="EMBL" id="AFH63842.1"/>
    </source>
</evidence>
<dbReference type="InterPro" id="IPR012854">
    <property type="entry name" value="Cu_amine_oxidase-like_N"/>
</dbReference>
<proteinExistence type="predicted"/>
<dbReference type="EMBL" id="JN225027">
    <property type="protein sequence ID" value="AFK65221.1"/>
    <property type="molecule type" value="Genomic_DNA"/>
</dbReference>
<evidence type="ECO:0000259" key="2">
    <source>
        <dbReference type="Pfam" id="PF07833"/>
    </source>
</evidence>
<feature type="signal peptide" evidence="1">
    <location>
        <begin position="1"/>
        <end position="22"/>
    </location>
</feature>
<dbReference type="AlphaFoldDB" id="I0BN95"/>
<evidence type="ECO:0000313" key="5">
    <source>
        <dbReference type="Proteomes" id="UP000007392"/>
    </source>
</evidence>
<evidence type="ECO:0000256" key="1">
    <source>
        <dbReference type="SAM" id="SignalP"/>
    </source>
</evidence>
<sequence>MKRWIAGITLMAALSAGTAASAADSVQAVLFDAAYRFGGKLAQVGGEYVSLNYNGHAYVPIRFVAEQAGLKVEYDESTRTVNIDRAGSYVAEAVALELAKLADPDAEGVVWKAELVEHGWKAGDAAGAVEGPVWIVTGTDPGGTRTEVVLHAETGEQVAFKELGVNLPNLDAAYGLVFASLVDGNKEQGGPGAYIAVDPRGLERLENEQFTALLGKLGEYRVPVLKASLEELKRQGRVNTEGNNAIEGVLLGLEQTKVEGSRLVVDAYLYKTALGAEGRRFVLELQAGVWKLVSEEAGWTA</sequence>
<dbReference type="Proteomes" id="UP000007392">
    <property type="component" value="Chromosome"/>
</dbReference>
<dbReference type="RefSeq" id="WP_014651937.1">
    <property type="nucleotide sequence ID" value="NC_017672.3"/>
</dbReference>
<organism evidence="3 5">
    <name type="scientific">Paenibacillus mucilaginosus K02</name>
    <dbReference type="NCBI Taxonomy" id="997761"/>
    <lineage>
        <taxon>Bacteria</taxon>
        <taxon>Bacillati</taxon>
        <taxon>Bacillota</taxon>
        <taxon>Bacilli</taxon>
        <taxon>Bacillales</taxon>
        <taxon>Paenibacillaceae</taxon>
        <taxon>Paenibacillus</taxon>
    </lineage>
</organism>
<reference evidence="4" key="1">
    <citation type="submission" date="2011-07" db="EMBL/GenBank/DDBJ databases">
        <title>Some potential microbial weathering related gene sequences of Bacillus mucilaginosus.</title>
        <authorList>
            <person name="Lian B."/>
            <person name="Xiao B."/>
        </authorList>
    </citation>
    <scope>NUCLEOTIDE SEQUENCE</scope>
    <source>
        <strain evidence="4">K02</strain>
    </source>
</reference>
<dbReference type="OrthoDB" id="574706at2"/>
<dbReference type="KEGG" id="pmw:B2K_24680"/>
<dbReference type="InterPro" id="IPR036582">
    <property type="entry name" value="Mao_N_sf"/>
</dbReference>
<dbReference type="PATRIC" id="fig|997761.3.peg.4898"/>
<evidence type="ECO:0000313" key="4">
    <source>
        <dbReference type="EMBL" id="AFK65221.1"/>
    </source>
</evidence>
<dbReference type="EMBL" id="CP003422">
    <property type="protein sequence ID" value="AFH63842.1"/>
    <property type="molecule type" value="Genomic_DNA"/>
</dbReference>
<dbReference type="Pfam" id="PF07833">
    <property type="entry name" value="Cu_amine_oxidN1"/>
    <property type="match status" value="1"/>
</dbReference>
<feature type="domain" description="Copper amine oxidase-like N-terminal" evidence="2">
    <location>
        <begin position="53"/>
        <end position="84"/>
    </location>
</feature>
<keyword evidence="1" id="KW-0732">Signal</keyword>
<feature type="chain" id="PRO_5007667629" description="Copper amine oxidase-like N-terminal domain-containing protein" evidence="1">
    <location>
        <begin position="23"/>
        <end position="301"/>
    </location>
</feature>
<dbReference type="SUPFAM" id="SSF55383">
    <property type="entry name" value="Copper amine oxidase, domain N"/>
    <property type="match status" value="1"/>
</dbReference>
<reference evidence="3 5" key="2">
    <citation type="submission" date="2013-06" db="EMBL/GenBank/DDBJ databases">
        <title>Complete genome sequence of Paenibacillus mucilaginosus K02.</title>
        <authorList>
            <person name="Xiao B."/>
            <person name="Sun L."/>
            <person name="Xiao L."/>
            <person name="Lian B."/>
        </authorList>
    </citation>
    <scope>NUCLEOTIDE SEQUENCE [LARGE SCALE GENOMIC DNA]</scope>
    <source>
        <strain evidence="3 5">K02</strain>
    </source>
</reference>
<accession>I0BN95</accession>
<protein>
    <recommendedName>
        <fullName evidence="2">Copper amine oxidase-like N-terminal domain-containing protein</fullName>
    </recommendedName>
</protein>
<name>I0BN95_9BACL</name>